<gene>
    <name evidence="1" type="ORF">ACI1P1_22695</name>
</gene>
<keyword evidence="2" id="KW-1185">Reference proteome</keyword>
<evidence type="ECO:0000313" key="2">
    <source>
        <dbReference type="Proteomes" id="UP001631969"/>
    </source>
</evidence>
<reference evidence="1" key="1">
    <citation type="submission" date="2024-12" db="EMBL/GenBank/DDBJ databases">
        <authorList>
            <person name="Wu N."/>
        </authorList>
    </citation>
    <scope>NUCLEOTIDE SEQUENCE</scope>
    <source>
        <strain evidence="1">P15</strain>
    </source>
</reference>
<name>A0ACC7P9S7_9BACL</name>
<protein>
    <submittedName>
        <fullName evidence="1">Carbohydrate ABC transporter permease</fullName>
    </submittedName>
</protein>
<evidence type="ECO:0000313" key="1">
    <source>
        <dbReference type="EMBL" id="MFM9331107.1"/>
    </source>
</evidence>
<dbReference type="Proteomes" id="UP001631969">
    <property type="component" value="Unassembled WGS sequence"/>
</dbReference>
<sequence>MKDRSVGGRIFDSVNLLLLVLFAMATTLPFVHIVGTSFASEHEVLTKDFILFPTQFSLDAYRVIFANDRIMHSLLVTVFITVAGTLINMIMTSLMAYPLSRKDLIGRKVLMMMVVFPMLFGGGMIPTYLLIKSLGLLNSFGSLMLPGAINIFNLIVLKNFFQQMPDGLEESAKIEGANDMVILIRLVLPLSLPALATFCLFYAVGHWNTFMAAVLYMNDADKWPIQVLLRSIVLQSQNWLESSEAMAETASAQPQTVKMAVITVATLPILCVYPFLQKHFAKGVMLGSVKG</sequence>
<comment type="caution">
    <text evidence="1">The sequence shown here is derived from an EMBL/GenBank/DDBJ whole genome shotgun (WGS) entry which is preliminary data.</text>
</comment>
<accession>A0ACC7P9S7</accession>
<organism evidence="1 2">
    <name type="scientific">Paenibacillus mesotrionivorans</name>
    <dbReference type="NCBI Taxonomy" id="3160968"/>
    <lineage>
        <taxon>Bacteria</taxon>
        <taxon>Bacillati</taxon>
        <taxon>Bacillota</taxon>
        <taxon>Bacilli</taxon>
        <taxon>Bacillales</taxon>
        <taxon>Paenibacillaceae</taxon>
        <taxon>Paenibacillus</taxon>
    </lineage>
</organism>
<dbReference type="EMBL" id="JBJURJ010000016">
    <property type="protein sequence ID" value="MFM9331107.1"/>
    <property type="molecule type" value="Genomic_DNA"/>
</dbReference>
<proteinExistence type="predicted"/>